<dbReference type="PANTHER" id="PTHR39206">
    <property type="entry name" value="SLL8004 PROTEIN"/>
    <property type="match status" value="1"/>
</dbReference>
<dbReference type="InterPro" id="IPR027417">
    <property type="entry name" value="P-loop_NTPase"/>
</dbReference>
<protein>
    <submittedName>
        <fullName evidence="1">Predicted ABC-type ATPase</fullName>
    </submittedName>
</protein>
<organism evidence="1 2">
    <name type="scientific">Nitrosomonas oligotropha</name>
    <dbReference type="NCBI Taxonomy" id="42354"/>
    <lineage>
        <taxon>Bacteria</taxon>
        <taxon>Pseudomonadati</taxon>
        <taxon>Pseudomonadota</taxon>
        <taxon>Betaproteobacteria</taxon>
        <taxon>Nitrosomonadales</taxon>
        <taxon>Nitrosomonadaceae</taxon>
        <taxon>Nitrosomonas</taxon>
    </lineage>
</organism>
<dbReference type="Proteomes" id="UP000198814">
    <property type="component" value="Unassembled WGS sequence"/>
</dbReference>
<dbReference type="Pfam" id="PF13671">
    <property type="entry name" value="AAA_33"/>
    <property type="match status" value="1"/>
</dbReference>
<dbReference type="OrthoDB" id="9791543at2"/>
<sequence>MNKKKQLWLLAGGNGAGKSTFYRTRLAPSGLSFVNADIIAKLLYPQAPEAHSYQAAKLVEHLRLQLLRQGRSFCFETVFSHPSKIDFVAQAKTLGYEIVLVFIHLGDLALNQARIAQRVSEGGHNVPPDKVISRIPRTLKLIKKTLPLCDQVYILDNSRADNPFQQLAVIRDGQIVFRHNVMPDWCWELLADYGAEK</sequence>
<dbReference type="EMBL" id="FODO01000011">
    <property type="protein sequence ID" value="SEO50121.1"/>
    <property type="molecule type" value="Genomic_DNA"/>
</dbReference>
<dbReference type="STRING" id="42354.SAMN05216333_11132"/>
<gene>
    <name evidence="1" type="ORF">SAMN05216333_11132</name>
</gene>
<accession>A0A1H8Q826</accession>
<keyword evidence="2" id="KW-1185">Reference proteome</keyword>
<name>A0A1H8Q826_9PROT</name>
<dbReference type="PANTHER" id="PTHR39206:SF1">
    <property type="entry name" value="SLL8004 PROTEIN"/>
    <property type="match status" value="1"/>
</dbReference>
<dbReference type="RefSeq" id="WP_090318195.1">
    <property type="nucleotide sequence ID" value="NZ_FNOE01000009.1"/>
</dbReference>
<dbReference type="AlphaFoldDB" id="A0A1H8Q826"/>
<evidence type="ECO:0000313" key="2">
    <source>
        <dbReference type="Proteomes" id="UP000198814"/>
    </source>
</evidence>
<proteinExistence type="predicted"/>
<dbReference type="Gene3D" id="3.40.50.300">
    <property type="entry name" value="P-loop containing nucleotide triphosphate hydrolases"/>
    <property type="match status" value="1"/>
</dbReference>
<reference evidence="2" key="1">
    <citation type="submission" date="2016-10" db="EMBL/GenBank/DDBJ databases">
        <authorList>
            <person name="Varghese N."/>
            <person name="Submissions S."/>
        </authorList>
    </citation>
    <scope>NUCLEOTIDE SEQUENCE [LARGE SCALE GENOMIC DNA]</scope>
    <source>
        <strain evidence="2">Nm76</strain>
    </source>
</reference>
<evidence type="ECO:0000313" key="1">
    <source>
        <dbReference type="EMBL" id="SEO50121.1"/>
    </source>
</evidence>
<dbReference type="SUPFAM" id="SSF52540">
    <property type="entry name" value="P-loop containing nucleoside triphosphate hydrolases"/>
    <property type="match status" value="1"/>
</dbReference>